<feature type="compositionally biased region" description="Polar residues" evidence="1">
    <location>
        <begin position="32"/>
        <end position="41"/>
    </location>
</feature>
<evidence type="ECO:0000256" key="1">
    <source>
        <dbReference type="SAM" id="MobiDB-lite"/>
    </source>
</evidence>
<dbReference type="Proteomes" id="UP000069705">
    <property type="component" value="Unassembled WGS sequence"/>
</dbReference>
<proteinExistence type="predicted"/>
<feature type="compositionally biased region" description="Low complexity" evidence="1">
    <location>
        <begin position="16"/>
        <end position="31"/>
    </location>
</feature>
<comment type="caution">
    <text evidence="2">The sequence shown here is derived from an EMBL/GenBank/DDBJ whole genome shotgun (WGS) entry which is preliminary data.</text>
</comment>
<gene>
    <name evidence="2" type="ORF">RMCFA_2433</name>
</gene>
<reference evidence="3" key="2">
    <citation type="submission" date="2016-02" db="EMBL/GenBank/DDBJ databases">
        <title>Draft genome sequence of five rapidly growing Mycobacterium species.</title>
        <authorList>
            <person name="Katahira K."/>
            <person name="Gotou Y."/>
            <person name="Iida K."/>
            <person name="Ogura Y."/>
            <person name="Hayashi T."/>
        </authorList>
    </citation>
    <scope>NUCLEOTIDE SEQUENCE [LARGE SCALE GENOMIC DNA]</scope>
    <source>
        <strain evidence="3">JCM6368</strain>
    </source>
</reference>
<evidence type="ECO:0000313" key="2">
    <source>
        <dbReference type="EMBL" id="GAT02321.1"/>
    </source>
</evidence>
<dbReference type="EMBL" id="BCSZ01000022">
    <property type="protein sequence ID" value="GAT02321.1"/>
    <property type="molecule type" value="Genomic_DNA"/>
</dbReference>
<accession>A0A124E485</accession>
<feature type="region of interest" description="Disordered" evidence="1">
    <location>
        <begin position="1"/>
        <end position="50"/>
    </location>
</feature>
<organism evidence="2 3">
    <name type="scientific">Mycolicibacterium fortuitum subsp. acetamidolyticum</name>
    <dbReference type="NCBI Taxonomy" id="144550"/>
    <lineage>
        <taxon>Bacteria</taxon>
        <taxon>Bacillati</taxon>
        <taxon>Actinomycetota</taxon>
        <taxon>Actinomycetes</taxon>
        <taxon>Mycobacteriales</taxon>
        <taxon>Mycobacteriaceae</taxon>
        <taxon>Mycolicibacterium</taxon>
    </lineage>
</organism>
<dbReference type="AlphaFoldDB" id="A0A124E485"/>
<reference evidence="2 3" key="1">
    <citation type="journal article" date="2016" name="Genome Announc.">
        <title>Draft Genome Sequences of Five Rapidly Growing Mycobacterium Species, M. thermoresistibile, M. fortuitum subsp. acetamidolyticum, M. canariasense, M. brisbanense, and M. novocastrense.</title>
        <authorList>
            <person name="Katahira K."/>
            <person name="Ogura Y."/>
            <person name="Gotoh Y."/>
            <person name="Hayashi T."/>
        </authorList>
    </citation>
    <scope>NUCLEOTIDE SEQUENCE [LARGE SCALE GENOMIC DNA]</scope>
    <source>
        <strain evidence="2 3">JCM6368</strain>
    </source>
</reference>
<name>A0A124E485_MYCFO</name>
<evidence type="ECO:0000313" key="3">
    <source>
        <dbReference type="Proteomes" id="UP000069705"/>
    </source>
</evidence>
<protein>
    <submittedName>
        <fullName evidence="2">Uncharacterized protein</fullName>
    </submittedName>
</protein>
<sequence>MVTLSVADKGDTGGRSSPPAAAPPNASAGSATNSDVASANDTGPVGVILEDPSCRTQHPVISTYIKRTTNGWDKRDPAAKATDWTPEVRGQYEAAAEAFRDAADQLIPSAKLTPHRVMRELYEQFIAYARAYADSIPAYTPIDNNLASVAISASDAISRICAAIDYGSAAARGPLVPALPAPSEVAAIRDPSDAQKLLTDPNPVCPEWDSATQQWYTNIEAWSKTDPDIPGADWSPEQRKINDDMLPVMKLLNTQLSALGRKSANPTLRDFADLSVQYRKAYLEALPTYTAADKYLVSAASRTANVVGAACQALG</sequence>